<feature type="compositionally biased region" description="Basic residues" evidence="1">
    <location>
        <begin position="599"/>
        <end position="610"/>
    </location>
</feature>
<evidence type="ECO:0000256" key="1">
    <source>
        <dbReference type="SAM" id="MobiDB-lite"/>
    </source>
</evidence>
<dbReference type="InterPro" id="IPR029057">
    <property type="entry name" value="PRTase-like"/>
</dbReference>
<reference evidence="2 3" key="1">
    <citation type="journal article" date="2019" name="Nat. Microbiol.">
        <title>Mediterranean grassland soil C-N compound turnover is dependent on rainfall and depth, and is mediated by genomically divergent microorganisms.</title>
        <authorList>
            <person name="Diamond S."/>
            <person name="Andeer P.F."/>
            <person name="Li Z."/>
            <person name="Crits-Christoph A."/>
            <person name="Burstein D."/>
            <person name="Anantharaman K."/>
            <person name="Lane K.R."/>
            <person name="Thomas B.C."/>
            <person name="Pan C."/>
            <person name="Northen T.R."/>
            <person name="Banfield J.F."/>
        </authorList>
    </citation>
    <scope>NUCLEOTIDE SEQUENCE [LARGE SCALE GENOMIC DNA]</scope>
    <source>
        <strain evidence="2">NP_7</strain>
    </source>
</reference>
<dbReference type="CDD" id="cd06223">
    <property type="entry name" value="PRTases_typeI"/>
    <property type="match status" value="1"/>
</dbReference>
<feature type="region of interest" description="Disordered" evidence="1">
    <location>
        <begin position="538"/>
        <end position="641"/>
    </location>
</feature>
<organism evidence="2 3">
    <name type="scientific">Candidatus Segetimicrobium genomatis</name>
    <dbReference type="NCBI Taxonomy" id="2569760"/>
    <lineage>
        <taxon>Bacteria</taxon>
        <taxon>Bacillati</taxon>
        <taxon>Candidatus Sysuimicrobiota</taxon>
        <taxon>Candidatus Sysuimicrobiia</taxon>
        <taxon>Candidatus Sysuimicrobiales</taxon>
        <taxon>Candidatus Segetimicrobiaceae</taxon>
        <taxon>Candidatus Segetimicrobium</taxon>
    </lineage>
</organism>
<feature type="region of interest" description="Disordered" evidence="1">
    <location>
        <begin position="1"/>
        <end position="36"/>
    </location>
</feature>
<name>A0A537J204_9BACT</name>
<comment type="caution">
    <text evidence="2">The sequence shown here is derived from an EMBL/GenBank/DDBJ whole genome shotgun (WGS) entry which is preliminary data.</text>
</comment>
<proteinExistence type="predicted"/>
<evidence type="ECO:0000313" key="3">
    <source>
        <dbReference type="Proteomes" id="UP000320048"/>
    </source>
</evidence>
<dbReference type="GO" id="GO:0016757">
    <property type="term" value="F:glycosyltransferase activity"/>
    <property type="evidence" value="ECO:0007669"/>
    <property type="project" value="UniProtKB-KW"/>
</dbReference>
<evidence type="ECO:0000313" key="2">
    <source>
        <dbReference type="EMBL" id="TMI77553.1"/>
    </source>
</evidence>
<dbReference type="AlphaFoldDB" id="A0A537J204"/>
<dbReference type="EMBL" id="VBAO01000452">
    <property type="protein sequence ID" value="TMI77553.1"/>
    <property type="molecule type" value="Genomic_DNA"/>
</dbReference>
<keyword evidence="2" id="KW-0808">Transferase</keyword>
<accession>A0A537J204</accession>
<keyword evidence="2" id="KW-0328">Glycosyltransferase</keyword>
<sequence length="641" mass="70683">MTEHRTADASVLVRDASGGHHPPVESQPAPLPHQPLPAEAEFYEPYAWTLNAYPTIAEVMGHLRDEIGRIDSAPRGWQLAEVATNVFLLACALGNAVDDHLMGKGYDFSKAGAVPPVRPALRLAESALKLRRRIRESRMRWLIGWRDGWEAAVTAYAEVFVPAGPPDQQALTRCGRRLSSMLTAGLPGALVRGRLKNPAFFHVRDLTHVDMLTLGGKLVARFPDRRTPVLITGIRTAGSYFAPLLRAYLNNEGYQSVDVVTLRVKNGLSVWEGSRIARAAQRDAVGVIVDEPVVTGGTLLKVAEILRKAGFPPDHVVALNPVHPLSRDWRTTPELLALSKNILALEPEEWHKRQLLEPAVVQGVLSEYFDARGYAGTTVVSSGRGEELNAQLPALSEDQWHTRLKRIYEVRLMDPAGRVETRFVLAKSVGWGWLAYREFIAGQRLSAHVPPVLGLRSGFLFTEWRLPEQGDLPERRDLVVDTLASYVAARVRSLGLGTDPSPELNQANQHEGLNLLAGLLSRAYGWKPAAFLKPLPDARRREDAPPGMDQRSIVHPQDGFRAPRHGKTRTRRRRPRLRSGGCHPSFCALTGRGADPHRPVHQGIRRRHRGAAALSQQAAGRRAANAPRGGRPQRGAALRTG</sequence>
<dbReference type="Gene3D" id="3.40.50.2020">
    <property type="match status" value="1"/>
</dbReference>
<gene>
    <name evidence="2" type="ORF">E6H04_13990</name>
</gene>
<protein>
    <submittedName>
        <fullName evidence="2">Phosphoribosyltransferase</fullName>
    </submittedName>
</protein>
<dbReference type="Proteomes" id="UP000320048">
    <property type="component" value="Unassembled WGS sequence"/>
</dbReference>
<feature type="compositionally biased region" description="Low complexity" evidence="1">
    <location>
        <begin position="616"/>
        <end position="641"/>
    </location>
</feature>
<dbReference type="InterPro" id="IPR000836">
    <property type="entry name" value="PRTase_dom"/>
</dbReference>
<feature type="compositionally biased region" description="Basic residues" evidence="1">
    <location>
        <begin position="562"/>
        <end position="577"/>
    </location>
</feature>
<dbReference type="SUPFAM" id="SSF53271">
    <property type="entry name" value="PRTase-like"/>
    <property type="match status" value="1"/>
</dbReference>